<comment type="similarity">
    <text evidence="2 5">Belongs to the RecX family.</text>
</comment>
<dbReference type="EMBL" id="BAABXL010000001">
    <property type="protein sequence ID" value="GAA6270166.1"/>
    <property type="molecule type" value="Genomic_DNA"/>
</dbReference>
<dbReference type="Proteomes" id="UP001600894">
    <property type="component" value="Unassembled WGS sequence"/>
</dbReference>
<dbReference type="PANTHER" id="PTHR33602">
    <property type="entry name" value="REGULATORY PROTEIN RECX FAMILY PROTEIN"/>
    <property type="match status" value="1"/>
</dbReference>
<feature type="domain" description="RecX second three-helical" evidence="6">
    <location>
        <begin position="106"/>
        <end position="143"/>
    </location>
</feature>
<evidence type="ECO:0000256" key="1">
    <source>
        <dbReference type="ARBA" id="ARBA00004496"/>
    </source>
</evidence>
<dbReference type="InterPro" id="IPR053925">
    <property type="entry name" value="RecX_HTH_3rd"/>
</dbReference>
<dbReference type="Pfam" id="PF21982">
    <property type="entry name" value="RecX_HTH1"/>
    <property type="match status" value="1"/>
</dbReference>
<evidence type="ECO:0000259" key="8">
    <source>
        <dbReference type="Pfam" id="PF21982"/>
    </source>
</evidence>
<name>A0ABQ0B1N8_9FIRM</name>
<dbReference type="InterPro" id="IPR036388">
    <property type="entry name" value="WH-like_DNA-bd_sf"/>
</dbReference>
<dbReference type="PANTHER" id="PTHR33602:SF1">
    <property type="entry name" value="REGULATORY PROTEIN RECX FAMILY PROTEIN"/>
    <property type="match status" value="1"/>
</dbReference>
<reference evidence="9 10" key="1">
    <citation type="submission" date="2024-04" db="EMBL/GenBank/DDBJ databases">
        <title>Defined microbial consortia suppress multidrug-resistant proinflammatory Enterobacteriaceae via ecological control.</title>
        <authorList>
            <person name="Furuichi M."/>
            <person name="Kawaguchi T."/>
            <person name="Pust M."/>
            <person name="Yasuma K."/>
            <person name="Plichta D."/>
            <person name="Hasegawa N."/>
            <person name="Ohya T."/>
            <person name="Bhattarai S."/>
            <person name="Sasajima S."/>
            <person name="Aoto Y."/>
            <person name="Tuganbaev T."/>
            <person name="Yaginuma M."/>
            <person name="Ueda M."/>
            <person name="Okahashi N."/>
            <person name="Amafuji K."/>
            <person name="Kiridooshi Y."/>
            <person name="Sugita K."/>
            <person name="Strazar M."/>
            <person name="Skelly A."/>
            <person name="Suda W."/>
            <person name="Hattori M."/>
            <person name="Nakamoto N."/>
            <person name="Caballero S."/>
            <person name="Norman J."/>
            <person name="Olle B."/>
            <person name="Tanoue T."/>
            <person name="Arita M."/>
            <person name="Bucci V."/>
            <person name="Atarashi K."/>
            <person name="Xavier R."/>
            <person name="Honda K."/>
        </authorList>
    </citation>
    <scope>NUCLEOTIDE SEQUENCE [LARGE SCALE GENOMIC DNA]</scope>
    <source>
        <strain evidence="10">f13</strain>
    </source>
</reference>
<keyword evidence="4 5" id="KW-0963">Cytoplasm</keyword>
<evidence type="ECO:0000313" key="10">
    <source>
        <dbReference type="Proteomes" id="UP001600894"/>
    </source>
</evidence>
<sequence length="206" mass="24339">MMVTEVTSVDKRKCKVLLEEEGFAFVLYRGEQEKFHIEDGKELPKAVYRQIVEEVLMPRARERALYLLQAQGRTKAQMERKLTKDGYPPEVIRRVMDFLGEYRFVDDAAYTENFIHANKARKSRRQMVYELQQKGVDREEIARILEENPQDDLAAAANLLRKRLRSSSLKDPRERQRTAAYLGRRGFSYDVIRKAMEMAQENDWEE</sequence>
<dbReference type="Pfam" id="PF02631">
    <property type="entry name" value="RecX_HTH2"/>
    <property type="match status" value="1"/>
</dbReference>
<dbReference type="HAMAP" id="MF_01114">
    <property type="entry name" value="RecX"/>
    <property type="match status" value="1"/>
</dbReference>
<dbReference type="Gene3D" id="1.10.10.10">
    <property type="entry name" value="Winged helix-like DNA-binding domain superfamily/Winged helix DNA-binding domain"/>
    <property type="match status" value="3"/>
</dbReference>
<dbReference type="InterPro" id="IPR053924">
    <property type="entry name" value="RecX_HTH_2nd"/>
</dbReference>
<evidence type="ECO:0000256" key="5">
    <source>
        <dbReference type="HAMAP-Rule" id="MF_01114"/>
    </source>
</evidence>
<dbReference type="RefSeq" id="WP_243176286.1">
    <property type="nucleotide sequence ID" value="NZ_BAABXL010000001.1"/>
</dbReference>
<organism evidence="9 10">
    <name type="scientific">Enterocloster alcoholdehydrogenati</name>
    <dbReference type="NCBI Taxonomy" id="2547410"/>
    <lineage>
        <taxon>Bacteria</taxon>
        <taxon>Bacillati</taxon>
        <taxon>Bacillota</taxon>
        <taxon>Clostridia</taxon>
        <taxon>Lachnospirales</taxon>
        <taxon>Lachnospiraceae</taxon>
        <taxon>Enterocloster</taxon>
    </lineage>
</organism>
<evidence type="ECO:0000313" key="9">
    <source>
        <dbReference type="EMBL" id="GAA6270166.1"/>
    </source>
</evidence>
<evidence type="ECO:0000259" key="7">
    <source>
        <dbReference type="Pfam" id="PF21981"/>
    </source>
</evidence>
<protein>
    <recommendedName>
        <fullName evidence="3 5">Regulatory protein RecX</fullName>
    </recommendedName>
</protein>
<evidence type="ECO:0000259" key="6">
    <source>
        <dbReference type="Pfam" id="PF02631"/>
    </source>
</evidence>
<dbReference type="Pfam" id="PF21981">
    <property type="entry name" value="RecX_HTH3"/>
    <property type="match status" value="1"/>
</dbReference>
<accession>A0ABQ0B1N8</accession>
<evidence type="ECO:0000256" key="3">
    <source>
        <dbReference type="ARBA" id="ARBA00018111"/>
    </source>
</evidence>
<feature type="domain" description="RecX first three-helical" evidence="8">
    <location>
        <begin position="60"/>
        <end position="99"/>
    </location>
</feature>
<comment type="subcellular location">
    <subcellularLocation>
        <location evidence="1 5">Cytoplasm</location>
    </subcellularLocation>
</comment>
<gene>
    <name evidence="5 9" type="primary">recX</name>
    <name evidence="9" type="ORF">F130042H8_32260</name>
</gene>
<dbReference type="InterPro" id="IPR053926">
    <property type="entry name" value="RecX_HTH_1st"/>
</dbReference>
<dbReference type="InterPro" id="IPR003783">
    <property type="entry name" value="Regulatory_RecX"/>
</dbReference>
<comment type="caution">
    <text evidence="9">The sequence shown here is derived from an EMBL/GenBank/DDBJ whole genome shotgun (WGS) entry which is preliminary data.</text>
</comment>
<comment type="function">
    <text evidence="5">Modulates RecA activity.</text>
</comment>
<feature type="domain" description="RecX third three-helical" evidence="7">
    <location>
        <begin position="151"/>
        <end position="196"/>
    </location>
</feature>
<evidence type="ECO:0000256" key="2">
    <source>
        <dbReference type="ARBA" id="ARBA00009695"/>
    </source>
</evidence>
<proteinExistence type="inferred from homology"/>
<evidence type="ECO:0000256" key="4">
    <source>
        <dbReference type="ARBA" id="ARBA00022490"/>
    </source>
</evidence>
<keyword evidence="10" id="KW-1185">Reference proteome</keyword>